<evidence type="ECO:0000313" key="2">
    <source>
        <dbReference type="EMBL" id="ANE52839.1"/>
    </source>
</evidence>
<evidence type="ECO:0000313" key="3">
    <source>
        <dbReference type="Proteomes" id="UP000077177"/>
    </source>
</evidence>
<dbReference type="OrthoDB" id="658859at2"/>
<proteinExistence type="predicted"/>
<dbReference type="RefSeq" id="WP_066408014.1">
    <property type="nucleotide sequence ID" value="NZ_CP011390.1"/>
</dbReference>
<organism evidence="2 3">
    <name type="scientific">Flavisolibacter tropicus</name>
    <dbReference type="NCBI Taxonomy" id="1492898"/>
    <lineage>
        <taxon>Bacteria</taxon>
        <taxon>Pseudomonadati</taxon>
        <taxon>Bacteroidota</taxon>
        <taxon>Chitinophagia</taxon>
        <taxon>Chitinophagales</taxon>
        <taxon>Chitinophagaceae</taxon>
        <taxon>Flavisolibacter</taxon>
    </lineage>
</organism>
<keyword evidence="3" id="KW-1185">Reference proteome</keyword>
<dbReference type="AlphaFoldDB" id="A0A172U0F1"/>
<reference evidence="2 3" key="2">
    <citation type="journal article" date="2016" name="Int. J. Syst. Evol. Microbiol.">
        <title>Flavisolibacter tropicus sp. nov., isolated from tropical soil.</title>
        <authorList>
            <person name="Lee J.J."/>
            <person name="Kang M.S."/>
            <person name="Kim G.S."/>
            <person name="Lee C.S."/>
            <person name="Lim S."/>
            <person name="Lee J."/>
            <person name="Roh S.H."/>
            <person name="Kang H."/>
            <person name="Ha J.M."/>
            <person name="Bae S."/>
            <person name="Jung H.Y."/>
            <person name="Kim M.K."/>
        </authorList>
    </citation>
    <scope>NUCLEOTIDE SEQUENCE [LARGE SCALE GENOMIC DNA]</scope>
    <source>
        <strain evidence="2 3">LCS9</strain>
    </source>
</reference>
<feature type="region of interest" description="Disordered" evidence="1">
    <location>
        <begin position="1"/>
        <end position="26"/>
    </location>
</feature>
<evidence type="ECO:0000256" key="1">
    <source>
        <dbReference type="SAM" id="MobiDB-lite"/>
    </source>
</evidence>
<protein>
    <submittedName>
        <fullName evidence="2">Uncharacterized protein</fullName>
    </submittedName>
</protein>
<dbReference type="EMBL" id="CP011390">
    <property type="protein sequence ID" value="ANE52839.1"/>
    <property type="molecule type" value="Genomic_DNA"/>
</dbReference>
<gene>
    <name evidence="2" type="ORF">SY85_22540</name>
</gene>
<accession>A0A172U0F1</accession>
<dbReference type="KEGG" id="fla:SY85_22540"/>
<sequence>MIKKINYKTTGKVAQPASDKPKAKRTSSRLFTSTVEYTMIANLVSQQYQTDNAVRYDALLAIPFEDRIPGLILKYGNKTMHKLLTMILKEFIASLGFPRYKQPTDTQVSVLACEIMLSSYEDFLALEDVILFLQRAKVNHYGAIKTLVNTTAILQLLERYRQARHQAYLKLKEQQELELKQIGPVARIAPEPTQLNDLFHQGVVVDMTKKMSG</sequence>
<dbReference type="Proteomes" id="UP000077177">
    <property type="component" value="Chromosome"/>
</dbReference>
<name>A0A172U0F1_9BACT</name>
<reference evidence="3" key="1">
    <citation type="submission" date="2015-01" db="EMBL/GenBank/DDBJ databases">
        <title>Flavisolibacter sp./LCS9/ whole genome sequencing.</title>
        <authorList>
            <person name="Kim M.K."/>
            <person name="Srinivasan S."/>
            <person name="Lee J.-J."/>
        </authorList>
    </citation>
    <scope>NUCLEOTIDE SEQUENCE [LARGE SCALE GENOMIC DNA]</scope>
    <source>
        <strain evidence="3">LCS9</strain>
    </source>
</reference>